<evidence type="ECO:0000256" key="1">
    <source>
        <dbReference type="ARBA" id="ARBA00001946"/>
    </source>
</evidence>
<reference evidence="4" key="1">
    <citation type="submission" date="2021-01" db="EMBL/GenBank/DDBJ databases">
        <title>Whole genome shotgun sequence of Planotetraspora thailandica NBRC 104271.</title>
        <authorList>
            <person name="Komaki H."/>
            <person name="Tamura T."/>
        </authorList>
    </citation>
    <scope>NUCLEOTIDE SEQUENCE</scope>
    <source>
        <strain evidence="4">NBRC 104271</strain>
    </source>
</reference>
<gene>
    <name evidence="4" type="ORF">Pth03_44770</name>
</gene>
<evidence type="ECO:0000259" key="3">
    <source>
        <dbReference type="PROSITE" id="PS51462"/>
    </source>
</evidence>
<dbReference type="RefSeq" id="WP_203946264.1">
    <property type="nucleotide sequence ID" value="NZ_BOOR01000033.1"/>
</dbReference>
<name>A0A8J3XZ35_9ACTN</name>
<dbReference type="SUPFAM" id="SSF55811">
    <property type="entry name" value="Nudix"/>
    <property type="match status" value="1"/>
</dbReference>
<feature type="domain" description="Nudix hydrolase" evidence="3">
    <location>
        <begin position="20"/>
        <end position="161"/>
    </location>
</feature>
<dbReference type="PROSITE" id="PS51462">
    <property type="entry name" value="NUDIX"/>
    <property type="match status" value="1"/>
</dbReference>
<organism evidence="4 5">
    <name type="scientific">Planotetraspora thailandica</name>
    <dbReference type="NCBI Taxonomy" id="487172"/>
    <lineage>
        <taxon>Bacteria</taxon>
        <taxon>Bacillati</taxon>
        <taxon>Actinomycetota</taxon>
        <taxon>Actinomycetes</taxon>
        <taxon>Streptosporangiales</taxon>
        <taxon>Streptosporangiaceae</taxon>
        <taxon>Planotetraspora</taxon>
    </lineage>
</organism>
<evidence type="ECO:0000313" key="4">
    <source>
        <dbReference type="EMBL" id="GII56088.1"/>
    </source>
</evidence>
<accession>A0A8J3XZ35</accession>
<dbReference type="Gene3D" id="3.90.79.10">
    <property type="entry name" value="Nucleoside Triphosphate Pyrophosphohydrolase"/>
    <property type="match status" value="1"/>
</dbReference>
<comment type="cofactor">
    <cofactor evidence="1">
        <name>Mg(2+)</name>
        <dbReference type="ChEBI" id="CHEBI:18420"/>
    </cofactor>
</comment>
<dbReference type="PANTHER" id="PTHR43046:SF2">
    <property type="entry name" value="8-OXO-DGTP DIPHOSPHATASE-RELATED"/>
    <property type="match status" value="1"/>
</dbReference>
<dbReference type="GO" id="GO:0016787">
    <property type="term" value="F:hydrolase activity"/>
    <property type="evidence" value="ECO:0007669"/>
    <property type="project" value="UniProtKB-KW"/>
</dbReference>
<dbReference type="InterPro" id="IPR020084">
    <property type="entry name" value="NUDIX_hydrolase_CS"/>
</dbReference>
<evidence type="ECO:0000313" key="5">
    <source>
        <dbReference type="Proteomes" id="UP000605992"/>
    </source>
</evidence>
<keyword evidence="2" id="KW-0378">Hydrolase</keyword>
<dbReference type="InterPro" id="IPR015797">
    <property type="entry name" value="NUDIX_hydrolase-like_dom_sf"/>
</dbReference>
<dbReference type="Pfam" id="PF00293">
    <property type="entry name" value="NUDIX"/>
    <property type="match status" value="1"/>
</dbReference>
<comment type="caution">
    <text evidence="4">The sequence shown here is derived from an EMBL/GenBank/DDBJ whole genome shotgun (WGS) entry which is preliminary data.</text>
</comment>
<protein>
    <recommendedName>
        <fullName evidence="3">Nudix hydrolase domain-containing protein</fullName>
    </recommendedName>
</protein>
<proteinExistence type="predicted"/>
<dbReference type="PROSITE" id="PS00893">
    <property type="entry name" value="NUDIX_BOX"/>
    <property type="match status" value="1"/>
</dbReference>
<dbReference type="AlphaFoldDB" id="A0A8J3XZ35"/>
<sequence>MAFDPQLNPADATAELPFARIRYRTACLLFCGSEVALIRRPRPSGDHYSIPGGNVGHGENIHDALQRELAEELHLDLDDADGLHLAWLQDQMVHRPGNTAAPRKLHLVFRAFISEAVRGGLATVEQDDIEDGDIIWLHYRELAGIHLYPDVGVKAASLASPRAVIFAADVLLPPLNDDTFQWK</sequence>
<dbReference type="Proteomes" id="UP000605992">
    <property type="component" value="Unassembled WGS sequence"/>
</dbReference>
<dbReference type="PANTHER" id="PTHR43046">
    <property type="entry name" value="GDP-MANNOSE MANNOSYL HYDROLASE"/>
    <property type="match status" value="1"/>
</dbReference>
<keyword evidence="5" id="KW-1185">Reference proteome</keyword>
<evidence type="ECO:0000256" key="2">
    <source>
        <dbReference type="ARBA" id="ARBA00022801"/>
    </source>
</evidence>
<dbReference type="EMBL" id="BOOR01000033">
    <property type="protein sequence ID" value="GII56088.1"/>
    <property type="molecule type" value="Genomic_DNA"/>
</dbReference>
<dbReference type="InterPro" id="IPR000086">
    <property type="entry name" value="NUDIX_hydrolase_dom"/>
</dbReference>